<organism evidence="3 4">
    <name type="scientific">Agromyces ramosus</name>
    <dbReference type="NCBI Taxonomy" id="33879"/>
    <lineage>
        <taxon>Bacteria</taxon>
        <taxon>Bacillati</taxon>
        <taxon>Actinomycetota</taxon>
        <taxon>Actinomycetes</taxon>
        <taxon>Micrococcales</taxon>
        <taxon>Microbacteriaceae</taxon>
        <taxon>Agromyces</taxon>
    </lineage>
</organism>
<reference evidence="3 4" key="1">
    <citation type="submission" date="2023-07" db="EMBL/GenBank/DDBJ databases">
        <title>Comparative genomics of wheat-associated soil bacteria to identify genetic determinants of phenazine resistance.</title>
        <authorList>
            <person name="Mouncey N."/>
        </authorList>
    </citation>
    <scope>NUCLEOTIDE SEQUENCE [LARGE SCALE GENOMIC DNA]</scope>
    <source>
        <strain evidence="3 4">V3I3</strain>
    </source>
</reference>
<dbReference type="SUPFAM" id="SSF46785">
    <property type="entry name" value="Winged helix' DNA-binding domain"/>
    <property type="match status" value="1"/>
</dbReference>
<dbReference type="Pfam" id="PF12840">
    <property type="entry name" value="HTH_20"/>
    <property type="match status" value="1"/>
</dbReference>
<dbReference type="RefSeq" id="WP_307041088.1">
    <property type="nucleotide sequence ID" value="NZ_JAUSYY010000001.1"/>
</dbReference>
<evidence type="ECO:0000259" key="2">
    <source>
        <dbReference type="SMART" id="SM00418"/>
    </source>
</evidence>
<name>A0ABU0RA62_9MICO</name>
<evidence type="ECO:0000313" key="3">
    <source>
        <dbReference type="EMBL" id="MDQ0894101.1"/>
    </source>
</evidence>
<dbReference type="SMART" id="SM00418">
    <property type="entry name" value="HTH_ARSR"/>
    <property type="match status" value="1"/>
</dbReference>
<dbReference type="GO" id="GO:0003677">
    <property type="term" value="F:DNA binding"/>
    <property type="evidence" value="ECO:0007669"/>
    <property type="project" value="UniProtKB-KW"/>
</dbReference>
<feature type="region of interest" description="Disordered" evidence="1">
    <location>
        <begin position="194"/>
        <end position="217"/>
    </location>
</feature>
<dbReference type="InterPro" id="IPR001845">
    <property type="entry name" value="HTH_ArsR_DNA-bd_dom"/>
</dbReference>
<dbReference type="InterPro" id="IPR036388">
    <property type="entry name" value="WH-like_DNA-bd_sf"/>
</dbReference>
<proteinExistence type="predicted"/>
<keyword evidence="4" id="KW-1185">Reference proteome</keyword>
<sequence length="217" mass="23969">MSEDETPEAQSDATLGGAALRALAHPLRIRILDELSAYGPLTATGLAARLGESSGVMSYHLRQLEKHELVREVTARGTARERWWERRPGGISTPDARVFAPGSAERLATQLITNEWVRGRQQNYHEFLVEGEAAFEPEWIDAAASHTSNLRLTPDELRALVTAVDAAIQPFIDRYKADPSPGSRPVQIHLNAFPLVRGDPTPAEGADDRDDRTEQEQ</sequence>
<keyword evidence="3" id="KW-0238">DNA-binding</keyword>
<feature type="domain" description="HTH arsR-type" evidence="2">
    <location>
        <begin position="18"/>
        <end position="113"/>
    </location>
</feature>
<dbReference type="Proteomes" id="UP001239083">
    <property type="component" value="Unassembled WGS sequence"/>
</dbReference>
<accession>A0ABU0RA62</accession>
<dbReference type="EMBL" id="JAUSYY010000001">
    <property type="protein sequence ID" value="MDQ0894101.1"/>
    <property type="molecule type" value="Genomic_DNA"/>
</dbReference>
<dbReference type="InterPro" id="IPR011991">
    <property type="entry name" value="ArsR-like_HTH"/>
</dbReference>
<comment type="caution">
    <text evidence="3">The sequence shown here is derived from an EMBL/GenBank/DDBJ whole genome shotgun (WGS) entry which is preliminary data.</text>
</comment>
<dbReference type="InterPro" id="IPR036390">
    <property type="entry name" value="WH_DNA-bd_sf"/>
</dbReference>
<evidence type="ECO:0000313" key="4">
    <source>
        <dbReference type="Proteomes" id="UP001239083"/>
    </source>
</evidence>
<gene>
    <name evidence="3" type="ORF">QFZ26_001656</name>
</gene>
<dbReference type="CDD" id="cd00090">
    <property type="entry name" value="HTH_ARSR"/>
    <property type="match status" value="1"/>
</dbReference>
<dbReference type="Gene3D" id="1.10.10.10">
    <property type="entry name" value="Winged helix-like DNA-binding domain superfamily/Winged helix DNA-binding domain"/>
    <property type="match status" value="1"/>
</dbReference>
<protein>
    <submittedName>
        <fullName evidence="3">DNA-binding transcriptional ArsR family regulator</fullName>
    </submittedName>
</protein>
<evidence type="ECO:0000256" key="1">
    <source>
        <dbReference type="SAM" id="MobiDB-lite"/>
    </source>
</evidence>